<evidence type="ECO:0000256" key="2">
    <source>
        <dbReference type="ARBA" id="ARBA00023043"/>
    </source>
</evidence>
<protein>
    <submittedName>
        <fullName evidence="5">Ankyrin</fullName>
    </submittedName>
</protein>
<accession>A0A4V1J077</accession>
<evidence type="ECO:0000256" key="3">
    <source>
        <dbReference type="PROSITE-ProRule" id="PRU00023"/>
    </source>
</evidence>
<dbReference type="PRINTS" id="PR01415">
    <property type="entry name" value="ANKYRIN"/>
</dbReference>
<dbReference type="InterPro" id="IPR002110">
    <property type="entry name" value="Ankyrin_rpt"/>
</dbReference>
<feature type="repeat" description="ANK" evidence="3">
    <location>
        <begin position="199"/>
        <end position="228"/>
    </location>
</feature>
<reference evidence="6" key="1">
    <citation type="journal article" date="2018" name="Nat. Microbiol.">
        <title>Leveraging single-cell genomics to expand the fungal tree of life.</title>
        <authorList>
            <person name="Ahrendt S.R."/>
            <person name="Quandt C.A."/>
            <person name="Ciobanu D."/>
            <person name="Clum A."/>
            <person name="Salamov A."/>
            <person name="Andreopoulos B."/>
            <person name="Cheng J.F."/>
            <person name="Woyke T."/>
            <person name="Pelin A."/>
            <person name="Henrissat B."/>
            <person name="Reynolds N.K."/>
            <person name="Benny G.L."/>
            <person name="Smith M.E."/>
            <person name="James T.Y."/>
            <person name="Grigoriev I.V."/>
        </authorList>
    </citation>
    <scope>NUCLEOTIDE SEQUENCE [LARGE SCALE GENOMIC DNA]</scope>
    <source>
        <strain evidence="6">CSF55</strain>
    </source>
</reference>
<dbReference type="PROSITE" id="PS50297">
    <property type="entry name" value="ANK_REP_REGION"/>
    <property type="match status" value="3"/>
</dbReference>
<keyword evidence="1" id="KW-0677">Repeat</keyword>
<dbReference type="Pfam" id="PF12796">
    <property type="entry name" value="Ank_2"/>
    <property type="match status" value="2"/>
</dbReference>
<dbReference type="PANTHER" id="PTHR24198:SF165">
    <property type="entry name" value="ANKYRIN REPEAT-CONTAINING PROTEIN-RELATED"/>
    <property type="match status" value="1"/>
</dbReference>
<evidence type="ECO:0000313" key="6">
    <source>
        <dbReference type="Proteomes" id="UP000281549"/>
    </source>
</evidence>
<feature type="region of interest" description="Disordered" evidence="4">
    <location>
        <begin position="489"/>
        <end position="565"/>
    </location>
</feature>
<dbReference type="InterPro" id="IPR036770">
    <property type="entry name" value="Ankyrin_rpt-contain_sf"/>
</dbReference>
<keyword evidence="2 3" id="KW-0040">ANK repeat</keyword>
<gene>
    <name evidence="5" type="ORF">ROZALSC1DRAFT_21237</name>
</gene>
<organism evidence="5 6">
    <name type="scientific">Rozella allomycis (strain CSF55)</name>
    <dbReference type="NCBI Taxonomy" id="988480"/>
    <lineage>
        <taxon>Eukaryota</taxon>
        <taxon>Fungi</taxon>
        <taxon>Fungi incertae sedis</taxon>
        <taxon>Cryptomycota</taxon>
        <taxon>Cryptomycota incertae sedis</taxon>
        <taxon>Rozella</taxon>
    </lineage>
</organism>
<sequence length="565" mass="63677">GLFSNGCYEFKKFPWINKPPLDRRVTFAEFRQYDAHAIQQRLIVYSLAKMEAERRQTALSFDNLAHAQRSFTYKDYLHMLNLSLKDRDYALAEECLQGLKFSSVKKRYYEQINMAFLYAMMDSVTDIICLMLEKGFPVNVNRSIVIKKKNDKKKIQLFPTYFMIAVYNGNEKVLKTMIKVKSNVKGLTKRGADVNHSWFGLTPLHIASYLNGVGNASIVSLLLENGADPGIGLPMTHFSYLRLLKFSRFLDDFTTPPDSPFINQSQPPKYTADNKFLKDRIIYPIEMAAAVRNMEAVTLMLQSKVDPKTFMPKCEIGLLIQQDLDITIRLLKAGAPIDCIDSMGNTPLHNAAAVGSVELVAVLIHFGAKVNQTNLDGKTPLHKAIENMHRKTLRVLIERGGDTSIMSNDGQTLVQSALKSGFSNEEIIDYFESKRSFDDDLQRQTDIPALLSRVKSLSDTRGQRQVLFKTGGKRLFTIERLNSSISKIPGLLRGNSGSSEDKGLSDSTPNSPVLRGRALSLATPNTTMEDQRRKNRSLSTYSEREPDPSLKSSASSFTSNFFRKQ</sequence>
<name>A0A4V1J077_ROZAC</name>
<proteinExistence type="predicted"/>
<dbReference type="PROSITE" id="PS50088">
    <property type="entry name" value="ANK_REPEAT"/>
    <property type="match status" value="3"/>
</dbReference>
<evidence type="ECO:0000313" key="5">
    <source>
        <dbReference type="EMBL" id="RKP20599.1"/>
    </source>
</evidence>
<dbReference type="SUPFAM" id="SSF48403">
    <property type="entry name" value="Ankyrin repeat"/>
    <property type="match status" value="1"/>
</dbReference>
<dbReference type="AlphaFoldDB" id="A0A4V1J077"/>
<feature type="non-terminal residue" evidence="5">
    <location>
        <position position="1"/>
    </location>
</feature>
<feature type="repeat" description="ANK" evidence="3">
    <location>
        <begin position="376"/>
        <end position="408"/>
    </location>
</feature>
<feature type="repeat" description="ANK" evidence="3">
    <location>
        <begin position="343"/>
        <end position="375"/>
    </location>
</feature>
<evidence type="ECO:0000256" key="1">
    <source>
        <dbReference type="ARBA" id="ARBA00022737"/>
    </source>
</evidence>
<evidence type="ECO:0000256" key="4">
    <source>
        <dbReference type="SAM" id="MobiDB-lite"/>
    </source>
</evidence>
<dbReference type="Proteomes" id="UP000281549">
    <property type="component" value="Unassembled WGS sequence"/>
</dbReference>
<dbReference type="SMART" id="SM00248">
    <property type="entry name" value="ANK"/>
    <property type="match status" value="6"/>
</dbReference>
<feature type="compositionally biased region" description="Polar residues" evidence="4">
    <location>
        <begin position="550"/>
        <end position="565"/>
    </location>
</feature>
<dbReference type="PANTHER" id="PTHR24198">
    <property type="entry name" value="ANKYRIN REPEAT AND PROTEIN KINASE DOMAIN-CONTAINING PROTEIN"/>
    <property type="match status" value="1"/>
</dbReference>
<dbReference type="Gene3D" id="1.25.40.20">
    <property type="entry name" value="Ankyrin repeat-containing domain"/>
    <property type="match status" value="2"/>
</dbReference>
<dbReference type="EMBL" id="ML005041">
    <property type="protein sequence ID" value="RKP20599.1"/>
    <property type="molecule type" value="Genomic_DNA"/>
</dbReference>